<organism evidence="13 14">
    <name type="scientific">Mycena albidolilacea</name>
    <dbReference type="NCBI Taxonomy" id="1033008"/>
    <lineage>
        <taxon>Eukaryota</taxon>
        <taxon>Fungi</taxon>
        <taxon>Dikarya</taxon>
        <taxon>Basidiomycota</taxon>
        <taxon>Agaricomycotina</taxon>
        <taxon>Agaricomycetes</taxon>
        <taxon>Agaricomycetidae</taxon>
        <taxon>Agaricales</taxon>
        <taxon>Marasmiineae</taxon>
        <taxon>Mycenaceae</taxon>
        <taxon>Mycena</taxon>
    </lineage>
</organism>
<comment type="cofactor">
    <cofactor evidence="1">
        <name>heme</name>
        <dbReference type="ChEBI" id="CHEBI:30413"/>
    </cofactor>
</comment>
<keyword evidence="11" id="KW-0503">Monooxygenase</keyword>
<evidence type="ECO:0000256" key="12">
    <source>
        <dbReference type="ARBA" id="ARBA00023136"/>
    </source>
</evidence>
<keyword evidence="7" id="KW-0479">Metal-binding</keyword>
<name>A0AAD6ZJA1_9AGAR</name>
<evidence type="ECO:0000256" key="2">
    <source>
        <dbReference type="ARBA" id="ARBA00004370"/>
    </source>
</evidence>
<comment type="pathway">
    <text evidence="3">Secondary metabolite biosynthesis; terpenoid biosynthesis.</text>
</comment>
<keyword evidence="6" id="KW-0812">Transmembrane</keyword>
<dbReference type="GO" id="GO:0020037">
    <property type="term" value="F:heme binding"/>
    <property type="evidence" value="ECO:0007669"/>
    <property type="project" value="InterPro"/>
</dbReference>
<sequence>MAVSLSQYGLVALVACAVWSIFRRFAAFGTLRNIPGPPSYSILTGNLSALFDPDGWEFHKTLEEHYGQVVKLLGLLGTPHLFVFDPTALHSILVQDADAYEETRVYQSLYGLLWGPGLFACGGEDHYRYRKISMPAFSTTKIREMIPIFYEVVEKARDNLISPHLTNGPKTLDLSSILNRTSLEIIGIIGRAGIGYSFDPMIPGEAPHDKYANTIKELLRSIVDIIPWKTLHRAKDIVDEMHSTTLDLILSKKAAVARGQLDMAHDANDIMSLLLKGNLTADEGLSLTDEELVGQTGMIISAAADTTSSALARMFHVLALFPDVQKKLRAEIVESSEHMDFDQLGSLPYLDGYVHEVLRLTLKDTVLPLSEPLTGINGKAMTSIPVPKGTTVYIVVGAANHNRRIWGGDALEFKPERWQNGKAGDQMEKISGIYGNTMTFIGGEQIVLSVFLRHFKFSLVDQSVSWKIPGIIAVPIVEGKIHLPLSVENLEYY</sequence>
<evidence type="ECO:0000256" key="8">
    <source>
        <dbReference type="ARBA" id="ARBA00022989"/>
    </source>
</evidence>
<proteinExistence type="inferred from homology"/>
<keyword evidence="8" id="KW-1133">Transmembrane helix</keyword>
<dbReference type="SUPFAM" id="SSF48264">
    <property type="entry name" value="Cytochrome P450"/>
    <property type="match status" value="1"/>
</dbReference>
<protein>
    <submittedName>
        <fullName evidence="13">Cytochrome P450</fullName>
    </submittedName>
</protein>
<evidence type="ECO:0000256" key="4">
    <source>
        <dbReference type="ARBA" id="ARBA00010617"/>
    </source>
</evidence>
<comment type="caution">
    <text evidence="13">The sequence shown here is derived from an EMBL/GenBank/DDBJ whole genome shotgun (WGS) entry which is preliminary data.</text>
</comment>
<dbReference type="GO" id="GO:0016020">
    <property type="term" value="C:membrane"/>
    <property type="evidence" value="ECO:0007669"/>
    <property type="project" value="UniProtKB-SubCell"/>
</dbReference>
<dbReference type="Gene3D" id="1.10.630.10">
    <property type="entry name" value="Cytochrome P450"/>
    <property type="match status" value="1"/>
</dbReference>
<keyword evidence="12" id="KW-0472">Membrane</keyword>
<dbReference type="Pfam" id="PF00067">
    <property type="entry name" value="p450"/>
    <property type="match status" value="1"/>
</dbReference>
<dbReference type="GO" id="GO:0016705">
    <property type="term" value="F:oxidoreductase activity, acting on paired donors, with incorporation or reduction of molecular oxygen"/>
    <property type="evidence" value="ECO:0007669"/>
    <property type="project" value="InterPro"/>
</dbReference>
<reference evidence="13" key="1">
    <citation type="submission" date="2023-03" db="EMBL/GenBank/DDBJ databases">
        <title>Massive genome expansion in bonnet fungi (Mycena s.s.) driven by repeated elements and novel gene families across ecological guilds.</title>
        <authorList>
            <consortium name="Lawrence Berkeley National Laboratory"/>
            <person name="Harder C.B."/>
            <person name="Miyauchi S."/>
            <person name="Viragh M."/>
            <person name="Kuo A."/>
            <person name="Thoen E."/>
            <person name="Andreopoulos B."/>
            <person name="Lu D."/>
            <person name="Skrede I."/>
            <person name="Drula E."/>
            <person name="Henrissat B."/>
            <person name="Morin E."/>
            <person name="Kohler A."/>
            <person name="Barry K."/>
            <person name="LaButti K."/>
            <person name="Morin E."/>
            <person name="Salamov A."/>
            <person name="Lipzen A."/>
            <person name="Mereny Z."/>
            <person name="Hegedus B."/>
            <person name="Baldrian P."/>
            <person name="Stursova M."/>
            <person name="Weitz H."/>
            <person name="Taylor A."/>
            <person name="Grigoriev I.V."/>
            <person name="Nagy L.G."/>
            <person name="Martin F."/>
            <person name="Kauserud H."/>
        </authorList>
    </citation>
    <scope>NUCLEOTIDE SEQUENCE</scope>
    <source>
        <strain evidence="13">CBHHK002</strain>
    </source>
</reference>
<keyword evidence="9" id="KW-0560">Oxidoreductase</keyword>
<keyword evidence="14" id="KW-1185">Reference proteome</keyword>
<dbReference type="AlphaFoldDB" id="A0AAD6ZJA1"/>
<evidence type="ECO:0000256" key="7">
    <source>
        <dbReference type="ARBA" id="ARBA00022723"/>
    </source>
</evidence>
<dbReference type="EMBL" id="JARIHO010000043">
    <property type="protein sequence ID" value="KAJ7325902.1"/>
    <property type="molecule type" value="Genomic_DNA"/>
</dbReference>
<dbReference type="PANTHER" id="PTHR24305">
    <property type="entry name" value="CYTOCHROME P450"/>
    <property type="match status" value="1"/>
</dbReference>
<dbReference type="GO" id="GO:0004497">
    <property type="term" value="F:monooxygenase activity"/>
    <property type="evidence" value="ECO:0007669"/>
    <property type="project" value="UniProtKB-KW"/>
</dbReference>
<keyword evidence="5" id="KW-0349">Heme</keyword>
<dbReference type="InterPro" id="IPR001128">
    <property type="entry name" value="Cyt_P450"/>
</dbReference>
<evidence type="ECO:0000256" key="6">
    <source>
        <dbReference type="ARBA" id="ARBA00022692"/>
    </source>
</evidence>
<dbReference type="Proteomes" id="UP001218218">
    <property type="component" value="Unassembled WGS sequence"/>
</dbReference>
<evidence type="ECO:0000256" key="10">
    <source>
        <dbReference type="ARBA" id="ARBA00023004"/>
    </source>
</evidence>
<evidence type="ECO:0000313" key="14">
    <source>
        <dbReference type="Proteomes" id="UP001218218"/>
    </source>
</evidence>
<evidence type="ECO:0000256" key="1">
    <source>
        <dbReference type="ARBA" id="ARBA00001971"/>
    </source>
</evidence>
<comment type="subcellular location">
    <subcellularLocation>
        <location evidence="2">Membrane</location>
    </subcellularLocation>
</comment>
<keyword evidence="10" id="KW-0408">Iron</keyword>
<gene>
    <name evidence="13" type="ORF">DFH08DRAFT_916929</name>
</gene>
<evidence type="ECO:0000256" key="3">
    <source>
        <dbReference type="ARBA" id="ARBA00004721"/>
    </source>
</evidence>
<dbReference type="InterPro" id="IPR036396">
    <property type="entry name" value="Cyt_P450_sf"/>
</dbReference>
<evidence type="ECO:0000256" key="11">
    <source>
        <dbReference type="ARBA" id="ARBA00023033"/>
    </source>
</evidence>
<evidence type="ECO:0000256" key="9">
    <source>
        <dbReference type="ARBA" id="ARBA00023002"/>
    </source>
</evidence>
<dbReference type="GO" id="GO:0005506">
    <property type="term" value="F:iron ion binding"/>
    <property type="evidence" value="ECO:0007669"/>
    <property type="project" value="InterPro"/>
</dbReference>
<comment type="similarity">
    <text evidence="4">Belongs to the cytochrome P450 family.</text>
</comment>
<evidence type="ECO:0000313" key="13">
    <source>
        <dbReference type="EMBL" id="KAJ7325902.1"/>
    </source>
</evidence>
<dbReference type="InterPro" id="IPR050121">
    <property type="entry name" value="Cytochrome_P450_monoxygenase"/>
</dbReference>
<accession>A0AAD6ZJA1</accession>
<evidence type="ECO:0000256" key="5">
    <source>
        <dbReference type="ARBA" id="ARBA00022617"/>
    </source>
</evidence>
<dbReference type="PANTHER" id="PTHR24305:SF166">
    <property type="entry name" value="CYTOCHROME P450 12A4, MITOCHONDRIAL-RELATED"/>
    <property type="match status" value="1"/>
</dbReference>